<dbReference type="Pfam" id="PF25917">
    <property type="entry name" value="BSH_RND"/>
    <property type="match status" value="1"/>
</dbReference>
<reference evidence="9 10" key="1">
    <citation type="submission" date="2020-10" db="EMBL/GenBank/DDBJ databases">
        <title>Aquamicrobium zhengzhouensis sp. nov., a exopolysaccharide producing bacterium isolated from farmland soil.</title>
        <authorList>
            <person name="Wang X."/>
        </authorList>
    </citation>
    <scope>NUCLEOTIDE SEQUENCE [LARGE SCALE GENOMIC DNA]</scope>
    <source>
        <strain evidence="10">cd-1</strain>
    </source>
</reference>
<dbReference type="InterPro" id="IPR058792">
    <property type="entry name" value="Beta-barrel_RND_2"/>
</dbReference>
<protein>
    <submittedName>
        <fullName evidence="9">Efflux RND transporter periplasmic adaptor subunit</fullName>
    </submittedName>
</protein>
<keyword evidence="5" id="KW-0472">Membrane</keyword>
<evidence type="ECO:0000256" key="5">
    <source>
        <dbReference type="SAM" id="Phobius"/>
    </source>
</evidence>
<name>A0ABS0SA68_9HYPH</name>
<evidence type="ECO:0000256" key="1">
    <source>
        <dbReference type="ARBA" id="ARBA00004196"/>
    </source>
</evidence>
<evidence type="ECO:0000313" key="9">
    <source>
        <dbReference type="EMBL" id="MBI1619601.1"/>
    </source>
</evidence>
<dbReference type="Pfam" id="PF25954">
    <property type="entry name" value="Beta-barrel_RND_2"/>
    <property type="match status" value="1"/>
</dbReference>
<comment type="caution">
    <text evidence="9">The sequence shown here is derived from an EMBL/GenBank/DDBJ whole genome shotgun (WGS) entry which is preliminary data.</text>
</comment>
<evidence type="ECO:0000259" key="7">
    <source>
        <dbReference type="Pfam" id="PF25954"/>
    </source>
</evidence>
<keyword evidence="10" id="KW-1185">Reference proteome</keyword>
<evidence type="ECO:0000256" key="3">
    <source>
        <dbReference type="ARBA" id="ARBA00022448"/>
    </source>
</evidence>
<dbReference type="InterPro" id="IPR058627">
    <property type="entry name" value="MdtA-like_C"/>
</dbReference>
<evidence type="ECO:0000259" key="8">
    <source>
        <dbReference type="Pfam" id="PF25967"/>
    </source>
</evidence>
<evidence type="ECO:0000313" key="10">
    <source>
        <dbReference type="Proteomes" id="UP000601789"/>
    </source>
</evidence>
<evidence type="ECO:0000259" key="6">
    <source>
        <dbReference type="Pfam" id="PF25917"/>
    </source>
</evidence>
<dbReference type="RefSeq" id="WP_198474041.1">
    <property type="nucleotide sequence ID" value="NZ_JADGMQ010000001.1"/>
</dbReference>
<dbReference type="Gene3D" id="6.20.50.140">
    <property type="match status" value="1"/>
</dbReference>
<dbReference type="PANTHER" id="PTHR30469">
    <property type="entry name" value="MULTIDRUG RESISTANCE PROTEIN MDTA"/>
    <property type="match status" value="1"/>
</dbReference>
<keyword evidence="3" id="KW-0813">Transport</keyword>
<feature type="domain" description="Multidrug resistance protein MdtA-like barrel-sandwich hybrid" evidence="6">
    <location>
        <begin position="91"/>
        <end position="245"/>
    </location>
</feature>
<dbReference type="InterPro" id="IPR058625">
    <property type="entry name" value="MdtA-like_BSH"/>
</dbReference>
<feature type="domain" description="Multidrug resistance protein MdtA-like C-terminal permuted SH3" evidence="8">
    <location>
        <begin position="387"/>
        <end position="425"/>
    </location>
</feature>
<dbReference type="EMBL" id="JADGMQ010000001">
    <property type="protein sequence ID" value="MBI1619601.1"/>
    <property type="molecule type" value="Genomic_DNA"/>
</dbReference>
<comment type="subcellular location">
    <subcellularLocation>
        <location evidence="1">Cell envelope</location>
    </subcellularLocation>
</comment>
<sequence>MDQIVERAAGTPGNDTESIEKVLELGKSGRRTNGRRRFGPIALVALAAGAVWWLFGGSEPEPSVSYRTVEVQRGPITVEVSATGTLQPLTQVEVSSELSGVVRSVAVEENQLVAKGDVLAELDTMRIIAQIERAQGNVAAAKARVLDAQVTERETEQALTRARQLNNRGMATEQALDTAIAARDRAASAVAIAEANLAVSEADLKLQEADLAKSTIYAPIDGTVLSRAVNPGQTVASSMQAPVLFIIAENLETMELKAAVDEADIGTVLPDQKARFTVDAFPDRRFDATIRDVSYASTVTEGVVTYQARLNVNNSELLLRPGMTASVEIVTREDDDVLLVPASAFRFSPPQTTQNGGWSLQQLFMPARPTMRQRPARSSSASEGRPLYVLRNGQPEQVRIVTGASTGDKVEILSGLEEGDQIIIGIGAVPANVQRPGRGTAEPSGARPARTGANETGRAQ</sequence>
<accession>A0ABS0SA68</accession>
<dbReference type="Pfam" id="PF25967">
    <property type="entry name" value="RND-MFP_C"/>
    <property type="match status" value="1"/>
</dbReference>
<dbReference type="PANTHER" id="PTHR30469:SF33">
    <property type="entry name" value="SLR1207 PROTEIN"/>
    <property type="match status" value="1"/>
</dbReference>
<organism evidence="9 10">
    <name type="scientific">Aquamicrobium zhengzhouense</name>
    <dbReference type="NCBI Taxonomy" id="2781738"/>
    <lineage>
        <taxon>Bacteria</taxon>
        <taxon>Pseudomonadati</taxon>
        <taxon>Pseudomonadota</taxon>
        <taxon>Alphaproteobacteria</taxon>
        <taxon>Hyphomicrobiales</taxon>
        <taxon>Phyllobacteriaceae</taxon>
        <taxon>Aquamicrobium</taxon>
    </lineage>
</organism>
<comment type="similarity">
    <text evidence="2">Belongs to the membrane fusion protein (MFP) (TC 8.A.1) family.</text>
</comment>
<evidence type="ECO:0000256" key="4">
    <source>
        <dbReference type="SAM" id="MobiDB-lite"/>
    </source>
</evidence>
<dbReference type="NCBIfam" id="TIGR01730">
    <property type="entry name" value="RND_mfp"/>
    <property type="match status" value="1"/>
</dbReference>
<gene>
    <name evidence="9" type="ORF">IOD40_02825</name>
</gene>
<keyword evidence="5" id="KW-1133">Transmembrane helix</keyword>
<dbReference type="SUPFAM" id="SSF111369">
    <property type="entry name" value="HlyD-like secretion proteins"/>
    <property type="match status" value="1"/>
</dbReference>
<evidence type="ECO:0000256" key="2">
    <source>
        <dbReference type="ARBA" id="ARBA00009477"/>
    </source>
</evidence>
<proteinExistence type="inferred from homology"/>
<feature type="region of interest" description="Disordered" evidence="4">
    <location>
        <begin position="432"/>
        <end position="460"/>
    </location>
</feature>
<dbReference type="Gene3D" id="2.40.50.100">
    <property type="match status" value="2"/>
</dbReference>
<feature type="transmembrane region" description="Helical" evidence="5">
    <location>
        <begin position="38"/>
        <end position="55"/>
    </location>
</feature>
<dbReference type="Gene3D" id="2.40.30.170">
    <property type="match status" value="1"/>
</dbReference>
<dbReference type="InterPro" id="IPR006143">
    <property type="entry name" value="RND_pump_MFP"/>
</dbReference>
<keyword evidence="5" id="KW-0812">Transmembrane</keyword>
<dbReference type="Proteomes" id="UP000601789">
    <property type="component" value="Unassembled WGS sequence"/>
</dbReference>
<feature type="domain" description="CusB-like beta-barrel" evidence="7">
    <location>
        <begin position="256"/>
        <end position="331"/>
    </location>
</feature>